<dbReference type="CDD" id="cd01293">
    <property type="entry name" value="Bact_CD"/>
    <property type="match status" value="1"/>
</dbReference>
<accession>A8I2W3</accession>
<reference evidence="2 3" key="4">
    <citation type="journal article" date="2009" name="Appl. Environ. Microbiol.">
        <title>Comparative genome-wide transcriptional profiling of Azorhizobium caulinodans ORS571 grown under free-living and symbiotic conditions.</title>
        <authorList>
            <person name="Tsukada S."/>
            <person name="Aono T."/>
            <person name="Akiba N."/>
            <person name="Lee KB."/>
            <person name="Liu CT."/>
            <person name="Toyazaki H."/>
            <person name="Oyaizu H."/>
        </authorList>
    </citation>
    <scope>NUCLEOTIDE SEQUENCE [LARGE SCALE GENOMIC DNA]</scope>
    <source>
        <strain evidence="3">ATCC 43989 / DSM 5975 / JCM 20966 / LMG 6465 / NBRC 14845 / NCIMB 13405 / ORS 571</strain>
    </source>
</reference>
<dbReference type="Pfam" id="PF07969">
    <property type="entry name" value="Amidohydro_3"/>
    <property type="match status" value="1"/>
</dbReference>
<organism evidence="2 3">
    <name type="scientific">Azorhizobium caulinodans (strain ATCC 43989 / DSM 5975 / JCM 20966 / LMG 6465 / NBRC 14845 / NCIMB 13405 / ORS 571)</name>
    <dbReference type="NCBI Taxonomy" id="438753"/>
    <lineage>
        <taxon>Bacteria</taxon>
        <taxon>Pseudomonadati</taxon>
        <taxon>Pseudomonadota</taxon>
        <taxon>Alphaproteobacteria</taxon>
        <taxon>Hyphomicrobiales</taxon>
        <taxon>Xanthobacteraceae</taxon>
        <taxon>Azorhizobium</taxon>
    </lineage>
</organism>
<dbReference type="PANTHER" id="PTHR32027:SF9">
    <property type="entry name" value="BLL3847 PROTEIN"/>
    <property type="match status" value="1"/>
</dbReference>
<name>A8I2W3_AZOC5</name>
<dbReference type="PANTHER" id="PTHR32027">
    <property type="entry name" value="CYTOSINE DEAMINASE"/>
    <property type="match status" value="1"/>
</dbReference>
<dbReference type="InterPro" id="IPR052349">
    <property type="entry name" value="Metallo-hydrolase_Enzymes"/>
</dbReference>
<dbReference type="KEGG" id="azc:AZC_1945"/>
<dbReference type="Gene3D" id="3.20.20.140">
    <property type="entry name" value="Metal-dependent hydrolases"/>
    <property type="match status" value="1"/>
</dbReference>
<reference evidence="2 3" key="5">
    <citation type="journal article" date="2010" name="Appl. Environ. Microbiol.">
        <title>phrR-like gene praR of Azorhizobium caulinodans ORS571 is essential for symbiosis with Sesbania rostrata and is involved in expression of reb genes.</title>
        <authorList>
            <person name="Akiba N."/>
            <person name="Aono T."/>
            <person name="Toyazaki H."/>
            <person name="Sato S."/>
            <person name="Oyaizu H."/>
        </authorList>
    </citation>
    <scope>NUCLEOTIDE SEQUENCE [LARGE SCALE GENOMIC DNA]</scope>
    <source>
        <strain evidence="3">ATCC 43989 / DSM 5975 / JCM 20966 / LMG 6465 / NBRC 14845 / NCIMB 13405 / ORS 571</strain>
    </source>
</reference>
<dbReference type="Gene3D" id="2.30.40.10">
    <property type="entry name" value="Urease, subunit C, domain 1"/>
    <property type="match status" value="1"/>
</dbReference>
<keyword evidence="3" id="KW-1185">Reference proteome</keyword>
<reference evidence="2 3" key="3">
    <citation type="journal article" date="2008" name="BMC Genomics">
        <title>The genome of the versatile nitrogen fixer Azorhizobium caulinodans ORS571.</title>
        <authorList>
            <person name="Lee KB."/>
            <person name="Backer P.D."/>
            <person name="Aono T."/>
            <person name="Liu CT."/>
            <person name="Suzuki S."/>
            <person name="Suzuki T."/>
            <person name="Kaneko T."/>
            <person name="Yamada M."/>
            <person name="Tabata S."/>
            <person name="Kupfer D.M."/>
            <person name="Najar F.Z."/>
            <person name="Wiley G.B."/>
            <person name="Roe B."/>
            <person name="Binnewies T.T."/>
            <person name="Ussery D.W."/>
            <person name="D'Haeze W."/>
            <person name="Herder J.D."/>
            <person name="Gevers D."/>
            <person name="Vereecke D."/>
            <person name="Holsters M."/>
            <person name="Oyaizu H."/>
        </authorList>
    </citation>
    <scope>NUCLEOTIDE SEQUENCE [LARGE SCALE GENOMIC DNA]</scope>
    <source>
        <strain evidence="3">ATCC 43989 / DSM 5975 / JCM 20966 / LMG 6465 / NBRC 14845 / NCIMB 13405 / ORS 571</strain>
    </source>
</reference>
<dbReference type="Proteomes" id="UP000000270">
    <property type="component" value="Chromosome"/>
</dbReference>
<dbReference type="STRING" id="438753.AZC_1945"/>
<keyword evidence="2" id="KW-0378">Hydrolase</keyword>
<protein>
    <submittedName>
        <fullName evidence="2">Cytosine deaminase and related metal-dependent hydrolase</fullName>
    </submittedName>
</protein>
<dbReference type="GO" id="GO:0016814">
    <property type="term" value="F:hydrolase activity, acting on carbon-nitrogen (but not peptide) bonds, in cyclic amidines"/>
    <property type="evidence" value="ECO:0007669"/>
    <property type="project" value="TreeGrafter"/>
</dbReference>
<gene>
    <name evidence="2" type="ordered locus">AZC_1945</name>
</gene>
<reference evidence="2 3" key="1">
    <citation type="journal article" date="2007" name="Appl. Environ. Microbiol.">
        <title>Rhizobial factors required for stem nodule maturation and maintenance in Sesbania rostrata-Azorhizobium caulinodans ORS571 symbiosis.</title>
        <authorList>
            <person name="Suzuki S."/>
            <person name="Aono T."/>
            <person name="Lee KB."/>
            <person name="Suzuki T."/>
            <person name="Liu CT."/>
            <person name="Miwa H."/>
            <person name="Wakao S."/>
            <person name="Iki T."/>
            <person name="Oyaizu H."/>
        </authorList>
    </citation>
    <scope>NUCLEOTIDE SEQUENCE [LARGE SCALE GENOMIC DNA]</scope>
    <source>
        <strain evidence="3">ATCC 43989 / DSM 5975 / JCM 20966 / LMG 6465 / NBRC 14845 / NCIMB 13405 / ORS 571</strain>
    </source>
</reference>
<dbReference type="InterPro" id="IPR011059">
    <property type="entry name" value="Metal-dep_hydrolase_composite"/>
</dbReference>
<dbReference type="HOGENOM" id="CLU_031758_4_2_5"/>
<dbReference type="AlphaFoldDB" id="A8I2W3"/>
<evidence type="ECO:0000313" key="3">
    <source>
        <dbReference type="Proteomes" id="UP000000270"/>
    </source>
</evidence>
<dbReference type="SUPFAM" id="SSF51338">
    <property type="entry name" value="Composite domain of metallo-dependent hydrolases"/>
    <property type="match status" value="1"/>
</dbReference>
<evidence type="ECO:0000259" key="1">
    <source>
        <dbReference type="Pfam" id="PF07969"/>
    </source>
</evidence>
<dbReference type="eggNOG" id="COG0402">
    <property type="taxonomic scope" value="Bacteria"/>
</dbReference>
<evidence type="ECO:0000313" key="2">
    <source>
        <dbReference type="EMBL" id="BAF87943.1"/>
    </source>
</evidence>
<feature type="domain" description="Amidohydrolase 3" evidence="1">
    <location>
        <begin position="53"/>
        <end position="380"/>
    </location>
</feature>
<dbReference type="SUPFAM" id="SSF51556">
    <property type="entry name" value="Metallo-dependent hydrolases"/>
    <property type="match status" value="1"/>
</dbReference>
<reference evidence="3" key="2">
    <citation type="submission" date="2007-04" db="EMBL/GenBank/DDBJ databases">
        <title>Complete genome sequence of the nitrogen-fixing bacterium Azorhizobium caulinodans ORS571.</title>
        <authorList>
            <person name="Lee K.B."/>
            <person name="Backer P.D."/>
            <person name="Aono T."/>
            <person name="Liu C.T."/>
            <person name="Suzuki S."/>
            <person name="Suzuki T."/>
            <person name="Kaneko T."/>
            <person name="Yamada M."/>
            <person name="Tabata S."/>
            <person name="Kupfer D.M."/>
            <person name="Najar F.Z."/>
            <person name="Wiley G.B."/>
            <person name="Roe B."/>
            <person name="Binnewies T."/>
            <person name="Ussery D."/>
            <person name="Vereecke D."/>
            <person name="Gevers D."/>
            <person name="Holsters M."/>
            <person name="Oyaizu H."/>
        </authorList>
    </citation>
    <scope>NUCLEOTIDE SEQUENCE [LARGE SCALE GENOMIC DNA]</scope>
    <source>
        <strain evidence="3">ATCC 43989 / DSM 5975 / JCM 20966 / LMG 6465 / NBRC 14845 / NCIMB 13405 / ORS 571</strain>
    </source>
</reference>
<reference evidence="2 3" key="6">
    <citation type="journal article" date="2011" name="Appl. Environ. Microbiol.">
        <title>Involvement of the azorhizobial chromosome partition gene (parA) in the onset of bacteroid differentiation during Sesbania rostrata stem nodule development.</title>
        <authorList>
            <person name="Liu CT."/>
            <person name="Lee KB."/>
            <person name="Wang YS."/>
            <person name="Peng MH."/>
            <person name="Lee KT."/>
            <person name="Suzuki S."/>
            <person name="Suzuki T."/>
            <person name="Oyaizu H."/>
        </authorList>
    </citation>
    <scope>NUCLEOTIDE SEQUENCE [LARGE SCALE GENOMIC DNA]</scope>
    <source>
        <strain evidence="3">ATCC 43989 / DSM 5975 / JCM 20966 / LMG 6465 / NBRC 14845 / NCIMB 13405 / ORS 571</strain>
    </source>
</reference>
<proteinExistence type="predicted"/>
<dbReference type="InterPro" id="IPR032466">
    <property type="entry name" value="Metal_Hydrolase"/>
</dbReference>
<dbReference type="EMBL" id="AP009384">
    <property type="protein sequence ID" value="BAF87943.1"/>
    <property type="molecule type" value="Genomic_DNA"/>
</dbReference>
<dbReference type="InterPro" id="IPR013108">
    <property type="entry name" value="Amidohydro_3"/>
</dbReference>
<sequence>MSREYGRMPMDLDLLLRKARLSDGRRVVIGIADGRIALIEEEGAPVPPARESLDLANAVVLPGFTDGHLHLDKTLLGLPWRPHDAAPSVRARIEAEKAFRRGECSTLAERGAEKLLELALRHGTTSLRTHVDIDDVTRLDYLAQVLEIRERWRGRVDIQIVAFPQSGILSCPPVADLLEEALRMGADLVGGLDPLGHDGDLHAPLDVVFGLAERHGRGIDIHLHDGGEAGLSEIMEIAHRTKVTGLGGTVTISHAFALADADARAFDAVAGLLREAGVAILSSIPGGDRCPPLLRLREAGVSVFFGSDNVRDCWNPASVVGMADRTMLATYRFGLRTDADIAGLIDHVTRIPHAVTGLGPGTLAPGAPADLLAFDVETVPQIVVERRLPTLVMKGGVRQV</sequence>
<dbReference type="NCBIfam" id="NF004636">
    <property type="entry name" value="PRK05985.1"/>
    <property type="match status" value="1"/>
</dbReference>